<dbReference type="SUPFAM" id="SSF52540">
    <property type="entry name" value="P-loop containing nucleoside triphosphate hydrolases"/>
    <property type="match status" value="1"/>
</dbReference>
<dbReference type="Gene3D" id="3.40.50.300">
    <property type="entry name" value="P-loop containing nucleotide triphosphate hydrolases"/>
    <property type="match status" value="1"/>
</dbReference>
<dbReference type="PANTHER" id="PTHR40453">
    <property type="entry name" value="PROTEIN YOEF"/>
    <property type="match status" value="1"/>
</dbReference>
<accession>A0ABP7W6J9</accession>
<reference evidence="3" key="1">
    <citation type="journal article" date="2019" name="Int. J. Syst. Evol. Microbiol.">
        <title>The Global Catalogue of Microorganisms (GCM) 10K type strain sequencing project: providing services to taxonomists for standard genome sequencing and annotation.</title>
        <authorList>
            <consortium name="The Broad Institute Genomics Platform"/>
            <consortium name="The Broad Institute Genome Sequencing Center for Infectious Disease"/>
            <person name="Wu L."/>
            <person name="Ma J."/>
        </authorList>
    </citation>
    <scope>NUCLEOTIDE SEQUENCE [LARGE SCALE GENOMIC DNA]</scope>
    <source>
        <strain evidence="3">JCM 17304</strain>
    </source>
</reference>
<comment type="caution">
    <text evidence="2">The sequence shown here is derived from an EMBL/GenBank/DDBJ whole genome shotgun (WGS) entry which is preliminary data.</text>
</comment>
<evidence type="ECO:0000256" key="1">
    <source>
        <dbReference type="SAM" id="MobiDB-lite"/>
    </source>
</evidence>
<dbReference type="EMBL" id="BAABDM010000001">
    <property type="protein sequence ID" value="GAA4082123.1"/>
    <property type="molecule type" value="Genomic_DNA"/>
</dbReference>
<sequence>MSSNPHMTNTAQPALVDFVLVGAVRCGKTALMQALLGDKGEVLKTQAAVFHDGHVIDTPGEFIGRRSYYGALLSTIVDVSTIVYLQPANSVIFALPVGLLHVYPDKRVVGVISKIDLPDADVAAVSRLLSDNAIPAPHFATSVVTGSGVAELRNYLISLQGKPIDAAAPPSRSEKEHKHSDKDKKRSGNEKGVQHESTISQ</sequence>
<feature type="region of interest" description="Disordered" evidence="1">
    <location>
        <begin position="164"/>
        <end position="201"/>
    </location>
</feature>
<gene>
    <name evidence="2" type="ORF">GCM10022414_00690</name>
</gene>
<evidence type="ECO:0000313" key="3">
    <source>
        <dbReference type="Proteomes" id="UP001500392"/>
    </source>
</evidence>
<dbReference type="Pfam" id="PF10662">
    <property type="entry name" value="PduV-EutP"/>
    <property type="match status" value="1"/>
</dbReference>
<name>A0ABP7W6J9_9GAMM</name>
<protein>
    <recommendedName>
        <fullName evidence="4">Ethanolamine utilization protein EutP</fullName>
    </recommendedName>
</protein>
<feature type="compositionally biased region" description="Basic and acidic residues" evidence="1">
    <location>
        <begin position="172"/>
        <end position="194"/>
    </location>
</feature>
<dbReference type="CDD" id="cd00882">
    <property type="entry name" value="Ras_like_GTPase"/>
    <property type="match status" value="1"/>
</dbReference>
<dbReference type="Proteomes" id="UP001500392">
    <property type="component" value="Unassembled WGS sequence"/>
</dbReference>
<proteinExistence type="predicted"/>
<dbReference type="InterPro" id="IPR027417">
    <property type="entry name" value="P-loop_NTPase"/>
</dbReference>
<organism evidence="2 3">
    <name type="scientific">Zhongshania borealis</name>
    <dbReference type="NCBI Taxonomy" id="889488"/>
    <lineage>
        <taxon>Bacteria</taxon>
        <taxon>Pseudomonadati</taxon>
        <taxon>Pseudomonadota</taxon>
        <taxon>Gammaproteobacteria</taxon>
        <taxon>Cellvibrionales</taxon>
        <taxon>Spongiibacteraceae</taxon>
        <taxon>Zhongshania</taxon>
    </lineage>
</organism>
<dbReference type="PANTHER" id="PTHR40453:SF2">
    <property type="entry name" value="ACETATE KINASE EUTP-RELATED"/>
    <property type="match status" value="1"/>
</dbReference>
<dbReference type="InterPro" id="IPR012381">
    <property type="entry name" value="EutP_PduV"/>
</dbReference>
<evidence type="ECO:0008006" key="4">
    <source>
        <dbReference type="Google" id="ProtNLM"/>
    </source>
</evidence>
<evidence type="ECO:0000313" key="2">
    <source>
        <dbReference type="EMBL" id="GAA4082123.1"/>
    </source>
</evidence>
<keyword evidence="3" id="KW-1185">Reference proteome</keyword>